<proteinExistence type="predicted"/>
<organism evidence="1 2">
    <name type="scientific">Streblomastix strix</name>
    <dbReference type="NCBI Taxonomy" id="222440"/>
    <lineage>
        <taxon>Eukaryota</taxon>
        <taxon>Metamonada</taxon>
        <taxon>Preaxostyla</taxon>
        <taxon>Oxymonadida</taxon>
        <taxon>Streblomastigidae</taxon>
        <taxon>Streblomastix</taxon>
    </lineage>
</organism>
<gene>
    <name evidence="1" type="ORF">EZS28_015296</name>
</gene>
<reference evidence="1 2" key="1">
    <citation type="submission" date="2019-03" db="EMBL/GenBank/DDBJ databases">
        <title>Single cell metagenomics reveals metabolic interactions within the superorganism composed of flagellate Streblomastix strix and complex community of Bacteroidetes bacteria on its surface.</title>
        <authorList>
            <person name="Treitli S.C."/>
            <person name="Kolisko M."/>
            <person name="Husnik F."/>
            <person name="Keeling P."/>
            <person name="Hampl V."/>
        </authorList>
    </citation>
    <scope>NUCLEOTIDE SEQUENCE [LARGE SCALE GENOMIC DNA]</scope>
    <source>
        <strain evidence="1">ST1C</strain>
    </source>
</reference>
<protein>
    <submittedName>
        <fullName evidence="1">Uncharacterized protein</fullName>
    </submittedName>
</protein>
<name>A0A5J4W2G2_9EUKA</name>
<accession>A0A5J4W2G2</accession>
<dbReference type="Proteomes" id="UP000324800">
    <property type="component" value="Unassembled WGS sequence"/>
</dbReference>
<dbReference type="EMBL" id="SNRW01003688">
    <property type="protein sequence ID" value="KAA6389174.1"/>
    <property type="molecule type" value="Genomic_DNA"/>
</dbReference>
<evidence type="ECO:0000313" key="2">
    <source>
        <dbReference type="Proteomes" id="UP000324800"/>
    </source>
</evidence>
<sequence>MQAAINYGKSNPNAKYHQLSAAQISEMVRKVALEVQEQLLNKRLNANFCLIIDSGSHAKRHYTIALIVSSEFPPIPIKLDEDVTTTEQYAKFIAESIILMNRIGITISSITIDGLRSQQKATEFGTDKEHIAYYLSQNNIDEQPIRVVCLCHLINLVYVHLIKNN</sequence>
<comment type="caution">
    <text evidence="1">The sequence shown here is derived from an EMBL/GenBank/DDBJ whole genome shotgun (WGS) entry which is preliminary data.</text>
</comment>
<dbReference type="AlphaFoldDB" id="A0A5J4W2G2"/>
<evidence type="ECO:0000313" key="1">
    <source>
        <dbReference type="EMBL" id="KAA6389174.1"/>
    </source>
</evidence>